<evidence type="ECO:0008006" key="3">
    <source>
        <dbReference type="Google" id="ProtNLM"/>
    </source>
</evidence>
<accession>A0AAW1G6P1</accession>
<protein>
    <recommendedName>
        <fullName evidence="3">Secreted protein</fullName>
    </recommendedName>
</protein>
<comment type="caution">
    <text evidence="1">The sequence shown here is derived from an EMBL/GenBank/DDBJ whole genome shotgun (WGS) entry which is preliminary data.</text>
</comment>
<sequence>MEVGRVCMWGGLGKCYLPFLGLINVKNNGALVAREPRSTWFWFTARGEETACSKLVPHRRSTTRTKQLLDHCCPLNAHSSSSSG</sequence>
<dbReference type="Proteomes" id="UP001488805">
    <property type="component" value="Unassembled WGS sequence"/>
</dbReference>
<name>A0AAW1G6P1_ZOAVI</name>
<proteinExistence type="predicted"/>
<gene>
    <name evidence="1" type="ORF">VZT92_001859</name>
</gene>
<reference evidence="1 2" key="1">
    <citation type="journal article" date="2024" name="Genome Biol. Evol.">
        <title>Chromosome-level genome assembly of the viviparous eelpout Zoarces viviparus.</title>
        <authorList>
            <person name="Fuhrmann N."/>
            <person name="Brasseur M.V."/>
            <person name="Bakowski C.E."/>
            <person name="Podsiadlowski L."/>
            <person name="Prost S."/>
            <person name="Krehenwinkel H."/>
            <person name="Mayer C."/>
        </authorList>
    </citation>
    <scope>NUCLEOTIDE SEQUENCE [LARGE SCALE GENOMIC DNA]</scope>
    <source>
        <strain evidence="1">NO-MEL_2022_Ind0_liver</strain>
    </source>
</reference>
<dbReference type="EMBL" id="JBCEZU010000002">
    <property type="protein sequence ID" value="KAK9541841.1"/>
    <property type="molecule type" value="Genomic_DNA"/>
</dbReference>
<keyword evidence="2" id="KW-1185">Reference proteome</keyword>
<evidence type="ECO:0000313" key="2">
    <source>
        <dbReference type="Proteomes" id="UP001488805"/>
    </source>
</evidence>
<evidence type="ECO:0000313" key="1">
    <source>
        <dbReference type="EMBL" id="KAK9541841.1"/>
    </source>
</evidence>
<dbReference type="AlphaFoldDB" id="A0AAW1G6P1"/>
<organism evidence="1 2">
    <name type="scientific">Zoarces viviparus</name>
    <name type="common">Viviparous eelpout</name>
    <name type="synonym">Blennius viviparus</name>
    <dbReference type="NCBI Taxonomy" id="48416"/>
    <lineage>
        <taxon>Eukaryota</taxon>
        <taxon>Metazoa</taxon>
        <taxon>Chordata</taxon>
        <taxon>Craniata</taxon>
        <taxon>Vertebrata</taxon>
        <taxon>Euteleostomi</taxon>
        <taxon>Actinopterygii</taxon>
        <taxon>Neopterygii</taxon>
        <taxon>Teleostei</taxon>
        <taxon>Neoteleostei</taxon>
        <taxon>Acanthomorphata</taxon>
        <taxon>Eupercaria</taxon>
        <taxon>Perciformes</taxon>
        <taxon>Cottioidei</taxon>
        <taxon>Zoarcales</taxon>
        <taxon>Zoarcidae</taxon>
        <taxon>Zoarcinae</taxon>
        <taxon>Zoarces</taxon>
    </lineage>
</organism>